<sequence>MTLLTHHKRQPSIYDSLPMLDSWNKAALPDQKFTYTTSSNKRKQRPTNRQVSFSTDPPCVHQLQQEHTDIPGSSPRMQRKHSVKSIMMHLINKNGQR</sequence>
<comment type="caution">
    <text evidence="2">The sequence shown here is derived from an EMBL/GenBank/DDBJ whole genome shotgun (WGS) entry which is preliminary data.</text>
</comment>
<dbReference type="EMBL" id="JARTCD010000012">
    <property type="protein sequence ID" value="KAJ8660652.1"/>
    <property type="molecule type" value="Genomic_DNA"/>
</dbReference>
<dbReference type="GeneID" id="83211113"/>
<reference evidence="2 3" key="1">
    <citation type="submission" date="2023-03" db="EMBL/GenBank/DDBJ databases">
        <title>Genome sequence of Lichtheimia ornata CBS 291.66.</title>
        <authorList>
            <person name="Mohabir J.T."/>
            <person name="Shea T.P."/>
            <person name="Kurbessoian T."/>
            <person name="Berby B."/>
            <person name="Fontaine J."/>
            <person name="Livny J."/>
            <person name="Gnirke A."/>
            <person name="Stajich J.E."/>
            <person name="Cuomo C.A."/>
        </authorList>
    </citation>
    <scope>NUCLEOTIDE SEQUENCE [LARGE SCALE GENOMIC DNA]</scope>
    <source>
        <strain evidence="2">CBS 291.66</strain>
    </source>
</reference>
<dbReference type="Proteomes" id="UP001234581">
    <property type="component" value="Unassembled WGS sequence"/>
</dbReference>
<accession>A0AAD7Y2H1</accession>
<keyword evidence="3" id="KW-1185">Reference proteome</keyword>
<evidence type="ECO:0000313" key="3">
    <source>
        <dbReference type="Proteomes" id="UP001234581"/>
    </source>
</evidence>
<protein>
    <submittedName>
        <fullName evidence="2">Uncharacterized protein</fullName>
    </submittedName>
</protein>
<evidence type="ECO:0000313" key="2">
    <source>
        <dbReference type="EMBL" id="KAJ8660652.1"/>
    </source>
</evidence>
<gene>
    <name evidence="2" type="ORF">O0I10_003700</name>
</gene>
<name>A0AAD7Y2H1_9FUNG</name>
<dbReference type="RefSeq" id="XP_058345565.1">
    <property type="nucleotide sequence ID" value="XM_058483767.1"/>
</dbReference>
<dbReference type="AlphaFoldDB" id="A0AAD7Y2H1"/>
<evidence type="ECO:0000256" key="1">
    <source>
        <dbReference type="SAM" id="MobiDB-lite"/>
    </source>
</evidence>
<organism evidence="2 3">
    <name type="scientific">Lichtheimia ornata</name>
    <dbReference type="NCBI Taxonomy" id="688661"/>
    <lineage>
        <taxon>Eukaryota</taxon>
        <taxon>Fungi</taxon>
        <taxon>Fungi incertae sedis</taxon>
        <taxon>Mucoromycota</taxon>
        <taxon>Mucoromycotina</taxon>
        <taxon>Mucoromycetes</taxon>
        <taxon>Mucorales</taxon>
        <taxon>Lichtheimiaceae</taxon>
        <taxon>Lichtheimia</taxon>
    </lineage>
</organism>
<feature type="region of interest" description="Disordered" evidence="1">
    <location>
        <begin position="34"/>
        <end position="58"/>
    </location>
</feature>
<proteinExistence type="predicted"/>